<proteinExistence type="predicted"/>
<protein>
    <recommendedName>
        <fullName evidence="3">Twin-arginine translocation pathway signal</fullName>
    </recommendedName>
</protein>
<evidence type="ECO:0000313" key="2">
    <source>
        <dbReference type="Proteomes" id="UP000249065"/>
    </source>
</evidence>
<dbReference type="RefSeq" id="WP_111468664.1">
    <property type="nucleotide sequence ID" value="NZ_QLIX01000002.1"/>
</dbReference>
<dbReference type="OrthoDB" id="231484at2"/>
<evidence type="ECO:0000313" key="1">
    <source>
        <dbReference type="EMBL" id="RAI60478.1"/>
    </source>
</evidence>
<accession>A0A327MJY0</accession>
<name>A0A327MJY0_9PROT</name>
<dbReference type="Pfam" id="PF13450">
    <property type="entry name" value="NAD_binding_8"/>
    <property type="match status" value="1"/>
</dbReference>
<comment type="caution">
    <text evidence="1">The sequence shown here is derived from an EMBL/GenBank/DDBJ whole genome shotgun (WGS) entry which is preliminary data.</text>
</comment>
<dbReference type="EMBL" id="QLIX01000002">
    <property type="protein sequence ID" value="RAI60478.1"/>
    <property type="molecule type" value="Genomic_DNA"/>
</dbReference>
<dbReference type="Proteomes" id="UP000249065">
    <property type="component" value="Unassembled WGS sequence"/>
</dbReference>
<dbReference type="Gene3D" id="3.50.50.60">
    <property type="entry name" value="FAD/NAD(P)-binding domain"/>
    <property type="match status" value="1"/>
</dbReference>
<gene>
    <name evidence="1" type="ORF">DOO78_05295</name>
</gene>
<evidence type="ECO:0008006" key="3">
    <source>
        <dbReference type="Google" id="ProtNLM"/>
    </source>
</evidence>
<reference evidence="2" key="1">
    <citation type="submission" date="2018-06" db="EMBL/GenBank/DDBJ databases">
        <authorList>
            <person name="Khan S.A."/>
        </authorList>
    </citation>
    <scope>NUCLEOTIDE SEQUENCE [LARGE SCALE GENOMIC DNA]</scope>
    <source>
        <strain evidence="2">DB-1506</strain>
    </source>
</reference>
<dbReference type="SUPFAM" id="SSF51905">
    <property type="entry name" value="FAD/NAD(P)-binding domain"/>
    <property type="match status" value="1"/>
</dbReference>
<organism evidence="1 2">
    <name type="scientific">Roseicella frigidaeris</name>
    <dbReference type="NCBI Taxonomy" id="2230885"/>
    <lineage>
        <taxon>Bacteria</taxon>
        <taxon>Pseudomonadati</taxon>
        <taxon>Pseudomonadota</taxon>
        <taxon>Alphaproteobacteria</taxon>
        <taxon>Acetobacterales</taxon>
        <taxon>Roseomonadaceae</taxon>
        <taxon>Roseicella</taxon>
    </lineage>
</organism>
<dbReference type="InterPro" id="IPR036188">
    <property type="entry name" value="FAD/NAD-bd_sf"/>
</dbReference>
<dbReference type="AlphaFoldDB" id="A0A327MJY0"/>
<sequence length="613" mass="65873">MNRDRALGMDRPIPRRDLLLGAAAIGLGGASPPEAAYPPLRQGLRGSQPGSFEAAHALAAGAPLPEAPSEEEAYDLVVVGAGISGLAAALFWRDARPEARILILDNHDDVGGHARRNEYRIGGRTLLMNGGTMLIDSPRPYGPVAAGLLRRLGVEPARLAARHADPGFWRRQGMGRGIFLDRATFGADHLLTGIGERPWAQVLRDSPLPPAARQDIARLHEARIDYLPGHGPAEKKALLARLSYHDYLARIARVDAAALPFFQTMSHGEWGVGADAVSALDVWAFGFPGFQGLRLAPGAAPGMGYTAAGYAEGGSARFHFPDGNASIVRLLLRALNPRAVPGRGVEAVVLARADYAALDRPDAPVRLRLESTVLRARNGPGGVELVYGRQGSVHRVQAAQCILACWGMMIPHLCPELPEAQAAALRSQVKVPLVYASVLLRNRLAFRRLGIAAAQAPGCLFTALRLDWKTRIGGYDSIGRPEEPILLFLSHVPCAPGLDQRSQHRAGRAALLATSFEAFERALRDQLQRMLGAGGFEAARDILGITVNRWPHGYAYEYNPLFDPDYPPGEAPHEIGRRRLGRIAIANSDAGAAAYTDSAIDQAHRAVTELLTA</sequence>
<keyword evidence="2" id="KW-1185">Reference proteome</keyword>